<dbReference type="RefSeq" id="WP_069959408.1">
    <property type="nucleotide sequence ID" value="NZ_MCGG01000078.1"/>
</dbReference>
<dbReference type="PANTHER" id="PTHR40572">
    <property type="entry name" value="PROTEIN BAX"/>
    <property type="match status" value="1"/>
</dbReference>
<organism evidence="3 4">
    <name type="scientific">Magnetovibrio blakemorei</name>
    <dbReference type="NCBI Taxonomy" id="28181"/>
    <lineage>
        <taxon>Bacteria</taxon>
        <taxon>Pseudomonadati</taxon>
        <taxon>Pseudomonadota</taxon>
        <taxon>Alphaproteobacteria</taxon>
        <taxon>Rhodospirillales</taxon>
        <taxon>Magnetovibrionaceae</taxon>
        <taxon>Magnetovibrio</taxon>
    </lineage>
</organism>
<dbReference type="AlphaFoldDB" id="A0A1E5Q3J2"/>
<dbReference type="EMBL" id="MCGG01000078">
    <property type="protein sequence ID" value="OEJ64061.1"/>
    <property type="molecule type" value="Genomic_DNA"/>
</dbReference>
<dbReference type="SMART" id="SM00047">
    <property type="entry name" value="LYZ2"/>
    <property type="match status" value="1"/>
</dbReference>
<keyword evidence="1" id="KW-1133">Transmembrane helix</keyword>
<sequence>MSHAKRPAIPAKRINLNNRFVHFVSIAFVVALFLIGIPYVLVSRPDVNAQVALAKAALAESRQARRIVFDGDDITALPFEVSQVEDQKVLFLARMLPLVAAENARITKQRASIEHNPSPAQLNALARAYGLTPGAVDRATLLRRIDVVPESLVLAQSAIESAWGGSRFARQGHAFFGEHTSDPDAPGMKPKRAEGFKIKSFETPQMSVRSYLKTLNTHPAYKAFRLRRATLRALGEHLSGADLAHHLMAYSELGSTYISMITSTIATNGLREFDGLRLSD</sequence>
<name>A0A1E5Q3J2_9PROT</name>
<dbReference type="PANTHER" id="PTHR40572:SF1">
    <property type="entry name" value="PROTEIN BAX"/>
    <property type="match status" value="1"/>
</dbReference>
<keyword evidence="1" id="KW-0812">Transmembrane</keyword>
<evidence type="ECO:0000259" key="2">
    <source>
        <dbReference type="SMART" id="SM00047"/>
    </source>
</evidence>
<keyword evidence="1" id="KW-0472">Membrane</keyword>
<dbReference type="Gene3D" id="1.10.530.10">
    <property type="match status" value="1"/>
</dbReference>
<dbReference type="Pfam" id="PF01832">
    <property type="entry name" value="Glucosaminidase"/>
    <property type="match status" value="1"/>
</dbReference>
<dbReference type="InterPro" id="IPR053195">
    <property type="entry name" value="Bax-like"/>
</dbReference>
<dbReference type="STRING" id="28181.BEN30_01250"/>
<proteinExistence type="predicted"/>
<gene>
    <name evidence="3" type="ORF">BEN30_01250</name>
</gene>
<evidence type="ECO:0000313" key="3">
    <source>
        <dbReference type="EMBL" id="OEJ64061.1"/>
    </source>
</evidence>
<feature type="domain" description="Mannosyl-glycoprotein endo-beta-N-acetylglucosamidase-like" evidence="2">
    <location>
        <begin position="131"/>
        <end position="258"/>
    </location>
</feature>
<dbReference type="Proteomes" id="UP000095347">
    <property type="component" value="Unassembled WGS sequence"/>
</dbReference>
<evidence type="ECO:0000313" key="4">
    <source>
        <dbReference type="Proteomes" id="UP000095347"/>
    </source>
</evidence>
<reference evidence="4" key="1">
    <citation type="submission" date="2016-07" db="EMBL/GenBank/DDBJ databases">
        <authorList>
            <person name="Florea S."/>
            <person name="Webb J.S."/>
            <person name="Jaromczyk J."/>
            <person name="Schardl C.L."/>
        </authorList>
    </citation>
    <scope>NUCLEOTIDE SEQUENCE [LARGE SCALE GENOMIC DNA]</scope>
    <source>
        <strain evidence="4">MV-1</strain>
    </source>
</reference>
<dbReference type="InterPro" id="IPR002901">
    <property type="entry name" value="MGlyc_endo_b_GlcNAc-like_dom"/>
</dbReference>
<feature type="transmembrane region" description="Helical" evidence="1">
    <location>
        <begin position="20"/>
        <end position="41"/>
    </location>
</feature>
<dbReference type="GO" id="GO:0004040">
    <property type="term" value="F:amidase activity"/>
    <property type="evidence" value="ECO:0007669"/>
    <property type="project" value="InterPro"/>
</dbReference>
<keyword evidence="4" id="KW-1185">Reference proteome</keyword>
<protein>
    <recommendedName>
        <fullName evidence="2">Mannosyl-glycoprotein endo-beta-N-acetylglucosamidase-like domain-containing protein</fullName>
    </recommendedName>
</protein>
<accession>A0A1E5Q3J2</accession>
<comment type="caution">
    <text evidence="3">The sequence shown here is derived from an EMBL/GenBank/DDBJ whole genome shotgun (WGS) entry which is preliminary data.</text>
</comment>
<evidence type="ECO:0000256" key="1">
    <source>
        <dbReference type="SAM" id="Phobius"/>
    </source>
</evidence>